<evidence type="ECO:0000313" key="3">
    <source>
        <dbReference type="Proteomes" id="UP000050525"/>
    </source>
</evidence>
<dbReference type="Proteomes" id="UP000050525">
    <property type="component" value="Unassembled WGS sequence"/>
</dbReference>
<proteinExistence type="predicted"/>
<feature type="region of interest" description="Disordered" evidence="1">
    <location>
        <begin position="12"/>
        <end position="43"/>
    </location>
</feature>
<evidence type="ECO:0000313" key="2">
    <source>
        <dbReference type="EMBL" id="KYO35800.1"/>
    </source>
</evidence>
<organism evidence="2 3">
    <name type="scientific">Alligator mississippiensis</name>
    <name type="common">American alligator</name>
    <dbReference type="NCBI Taxonomy" id="8496"/>
    <lineage>
        <taxon>Eukaryota</taxon>
        <taxon>Metazoa</taxon>
        <taxon>Chordata</taxon>
        <taxon>Craniata</taxon>
        <taxon>Vertebrata</taxon>
        <taxon>Euteleostomi</taxon>
        <taxon>Archelosauria</taxon>
        <taxon>Archosauria</taxon>
        <taxon>Crocodylia</taxon>
        <taxon>Alligatoridae</taxon>
        <taxon>Alligatorinae</taxon>
        <taxon>Alligator</taxon>
    </lineage>
</organism>
<dbReference type="AlphaFoldDB" id="A0A151NGC2"/>
<protein>
    <submittedName>
        <fullName evidence="2">Uncharacterized protein</fullName>
    </submittedName>
</protein>
<accession>A0A151NGC2</accession>
<keyword evidence="3" id="KW-1185">Reference proteome</keyword>
<reference evidence="2 3" key="1">
    <citation type="journal article" date="2012" name="Genome Biol.">
        <title>Sequencing three crocodilian genomes to illuminate the evolution of archosaurs and amniotes.</title>
        <authorList>
            <person name="St John J.A."/>
            <person name="Braun E.L."/>
            <person name="Isberg S.R."/>
            <person name="Miles L.G."/>
            <person name="Chong A.Y."/>
            <person name="Gongora J."/>
            <person name="Dalzell P."/>
            <person name="Moran C."/>
            <person name="Bed'hom B."/>
            <person name="Abzhanov A."/>
            <person name="Burgess S.C."/>
            <person name="Cooksey A.M."/>
            <person name="Castoe T.A."/>
            <person name="Crawford N.G."/>
            <person name="Densmore L.D."/>
            <person name="Drew J.C."/>
            <person name="Edwards S.V."/>
            <person name="Faircloth B.C."/>
            <person name="Fujita M.K."/>
            <person name="Greenwold M.J."/>
            <person name="Hoffmann F.G."/>
            <person name="Howard J.M."/>
            <person name="Iguchi T."/>
            <person name="Janes D.E."/>
            <person name="Khan S.Y."/>
            <person name="Kohno S."/>
            <person name="de Koning A.J."/>
            <person name="Lance S.L."/>
            <person name="McCarthy F.M."/>
            <person name="McCormack J.E."/>
            <person name="Merchant M.E."/>
            <person name="Peterson D.G."/>
            <person name="Pollock D.D."/>
            <person name="Pourmand N."/>
            <person name="Raney B.J."/>
            <person name="Roessler K.A."/>
            <person name="Sanford J.R."/>
            <person name="Sawyer R.H."/>
            <person name="Schmidt C.J."/>
            <person name="Triplett E.W."/>
            <person name="Tuberville T.D."/>
            <person name="Venegas-Anaya M."/>
            <person name="Howard J.T."/>
            <person name="Jarvis E.D."/>
            <person name="Guillette L.J.Jr."/>
            <person name="Glenn T.C."/>
            <person name="Green R.E."/>
            <person name="Ray D.A."/>
        </authorList>
    </citation>
    <scope>NUCLEOTIDE SEQUENCE [LARGE SCALE GENOMIC DNA]</scope>
    <source>
        <strain evidence="2">KSC_2009_1</strain>
    </source>
</reference>
<sequence length="139" mass="14428">MCRPAAALAFGTSHLSPSSPLPGDPGDAHQTAGPGGATRSSGDKGFLHQILRWTVVSIRRMKQSSTISLITKQDKRDGTSFWKGPEDREVLAFQLGAPGSSSSASACVPSDSPLTVPCTKWMEEEEGASSPASVSGSVV</sequence>
<comment type="caution">
    <text evidence="2">The sequence shown here is derived from an EMBL/GenBank/DDBJ whole genome shotgun (WGS) entry which is preliminary data.</text>
</comment>
<name>A0A151NGC2_ALLMI</name>
<dbReference type="EMBL" id="AKHW03003120">
    <property type="protein sequence ID" value="KYO35800.1"/>
    <property type="molecule type" value="Genomic_DNA"/>
</dbReference>
<gene>
    <name evidence="2" type="ORF">Y1Q_0010220</name>
</gene>
<evidence type="ECO:0000256" key="1">
    <source>
        <dbReference type="SAM" id="MobiDB-lite"/>
    </source>
</evidence>